<dbReference type="Pfam" id="PF14714">
    <property type="entry name" value="KH_dom-like"/>
    <property type="match status" value="1"/>
</dbReference>
<dbReference type="HAMAP" id="MF_00195">
    <property type="entry name" value="GTPase_Der"/>
    <property type="match status" value="1"/>
</dbReference>
<feature type="domain" description="G" evidence="10">
    <location>
        <begin position="216"/>
        <end position="259"/>
    </location>
</feature>
<keyword evidence="3 8" id="KW-0690">Ribosome biogenesis</keyword>
<feature type="binding site" evidence="8">
    <location>
        <begin position="440"/>
        <end position="443"/>
    </location>
    <ligand>
        <name>GTP</name>
        <dbReference type="ChEBI" id="CHEBI:37565"/>
        <label>2</label>
    </ligand>
</feature>
<keyword evidence="6 8" id="KW-0342">GTP-binding</keyword>
<organism evidence="12 13">
    <name type="scientific">Halobacteriovorax vibrionivorans</name>
    <dbReference type="NCBI Taxonomy" id="2152716"/>
    <lineage>
        <taxon>Bacteria</taxon>
        <taxon>Pseudomonadati</taxon>
        <taxon>Bdellovibrionota</taxon>
        <taxon>Bacteriovoracia</taxon>
        <taxon>Bacteriovoracales</taxon>
        <taxon>Halobacteriovoraceae</taxon>
        <taxon>Halobacteriovorax</taxon>
    </lineage>
</organism>
<feature type="domain" description="G" evidence="10">
    <location>
        <begin position="8"/>
        <end position="142"/>
    </location>
</feature>
<feature type="binding site" evidence="8">
    <location>
        <begin position="141"/>
        <end position="144"/>
    </location>
    <ligand>
        <name>GTP</name>
        <dbReference type="ChEBI" id="CHEBI:37565"/>
        <label>1</label>
    </ligand>
</feature>
<evidence type="ECO:0000259" key="11">
    <source>
        <dbReference type="Pfam" id="PF14714"/>
    </source>
</evidence>
<evidence type="ECO:0000256" key="8">
    <source>
        <dbReference type="HAMAP-Rule" id="MF_00195"/>
    </source>
</evidence>
<dbReference type="RefSeq" id="WP_115363025.1">
    <property type="nucleotide sequence ID" value="NZ_QDKL01000003.1"/>
</dbReference>
<dbReference type="Pfam" id="PF00009">
    <property type="entry name" value="GTP_EFTU"/>
    <property type="match status" value="1"/>
</dbReference>
<dbReference type="EMBL" id="QDKL01000003">
    <property type="protein sequence ID" value="RZF20826.1"/>
    <property type="molecule type" value="Genomic_DNA"/>
</dbReference>
<evidence type="ECO:0000259" key="10">
    <source>
        <dbReference type="Pfam" id="PF01926"/>
    </source>
</evidence>
<evidence type="ECO:0000259" key="9">
    <source>
        <dbReference type="Pfam" id="PF00009"/>
    </source>
</evidence>
<comment type="function">
    <text evidence="8">GTPase that plays an essential role in the late steps of ribosome biogenesis.</text>
</comment>
<sequence length="598" mass="68524">MQKRSMIISLIGRPNVGKSSIFNRLMKKQHKAITHDMPGVTRDRHYGITSFNDKDEDRPLDAILVDTGGFYPTQVDESGKNDQEVNANKFFNIMTDHAHQAIEESDLVLFVVDVREGVLPFDKTIANYIRKQKKKMWLVVNKYDSESQSGDEYSFYELGVNDDEMFVTSAAHGRGMETLRENIHEEMMRFDDSADVMNITALQKGVTPRENVVAKLALIGAPNAGKSTLLNQLLGSERALVSDIAGTTVDPIDGYFDIYLGDDARKLDQAKEHFKNDNLLQSQYEDFKKNNPDLYNELVSSYDVEEELDTDSYELEGLEDVMLEQDEQLDETSANRMEAQVFGEEATGEEVEQELVDDEQEVSEGSFWRSIHIVDTAGIRKQKKIDDFVESQSVYRSLRSIADSDICIYMIDATKGVSHQDKRLLDIAIEKGASVIVCLNKVDLMGDKFRDQESRKEWLLDIRDKLPWLNYCDIIPISAKHKRGLKRLKKILTKTIFIRRQNIATGALNRFVFELIERHPIILKGSRGKRFRVKYASQIKANPPTFLFYTNKSRGIPENYRRYLKNGLRGAFPLDNTPIHLIFRTGTDLQKRMKKVSK</sequence>
<feature type="binding site" evidence="8">
    <location>
        <begin position="12"/>
        <end position="19"/>
    </location>
    <ligand>
        <name>GTP</name>
        <dbReference type="ChEBI" id="CHEBI:37565"/>
        <label>1</label>
    </ligand>
</feature>
<dbReference type="InterPro" id="IPR032859">
    <property type="entry name" value="KH_dom-like"/>
</dbReference>
<keyword evidence="13" id="KW-1185">Reference proteome</keyword>
<feature type="binding site" evidence="8">
    <location>
        <begin position="66"/>
        <end position="70"/>
    </location>
    <ligand>
        <name>GTP</name>
        <dbReference type="ChEBI" id="CHEBI:37565"/>
        <label>1</label>
    </ligand>
</feature>
<dbReference type="SUPFAM" id="SSF52540">
    <property type="entry name" value="P-loop containing nucleoside triphosphate hydrolases"/>
    <property type="match status" value="2"/>
</dbReference>
<dbReference type="InterPro" id="IPR006073">
    <property type="entry name" value="GTP-bd"/>
</dbReference>
<evidence type="ECO:0000256" key="5">
    <source>
        <dbReference type="ARBA" id="ARBA00022741"/>
    </source>
</evidence>
<dbReference type="InterPro" id="IPR015946">
    <property type="entry name" value="KH_dom-like_a/b"/>
</dbReference>
<keyword evidence="4" id="KW-0677">Repeat</keyword>
<name>A0ABY0ICZ8_9BACT</name>
<gene>
    <name evidence="8" type="primary">der</name>
    <name evidence="12" type="ORF">DAY19_12635</name>
</gene>
<dbReference type="InterPro" id="IPR005225">
    <property type="entry name" value="Small_GTP-bd"/>
</dbReference>
<evidence type="ECO:0000313" key="12">
    <source>
        <dbReference type="EMBL" id="RZF20826.1"/>
    </source>
</evidence>
<feature type="domain" description="GTPase Der C-terminal KH-domain-like" evidence="11">
    <location>
        <begin position="503"/>
        <end position="584"/>
    </location>
</feature>
<evidence type="ECO:0000256" key="3">
    <source>
        <dbReference type="ARBA" id="ARBA00022517"/>
    </source>
</evidence>
<feature type="binding site" evidence="8">
    <location>
        <begin position="375"/>
        <end position="379"/>
    </location>
    <ligand>
        <name>GTP</name>
        <dbReference type="ChEBI" id="CHEBI:37565"/>
        <label>2</label>
    </ligand>
</feature>
<comment type="caution">
    <text evidence="12">The sequence shown here is derived from an EMBL/GenBank/DDBJ whole genome shotgun (WGS) entry which is preliminary data.</text>
</comment>
<evidence type="ECO:0000256" key="1">
    <source>
        <dbReference type="ARBA" id="ARBA00008279"/>
    </source>
</evidence>
<dbReference type="InterPro" id="IPR027417">
    <property type="entry name" value="P-loop_NTPase"/>
</dbReference>
<reference evidence="13" key="1">
    <citation type="journal article" date="2019" name="Int. J. Syst. Evol. Microbiol.">
        <title>Halobacteriovorax valvorus sp. nov., a novel prokaryotic predator isolated from coastal seawater of China.</title>
        <authorList>
            <person name="Chen M.-X."/>
        </authorList>
    </citation>
    <scope>NUCLEOTIDE SEQUENCE [LARGE SCALE GENOMIC DNA]</scope>
    <source>
        <strain evidence="13">BL9</strain>
    </source>
</reference>
<dbReference type="NCBIfam" id="TIGR00231">
    <property type="entry name" value="small_GTP"/>
    <property type="match status" value="2"/>
</dbReference>
<keyword evidence="5 8" id="KW-0547">Nucleotide-binding</keyword>
<dbReference type="PRINTS" id="PR00326">
    <property type="entry name" value="GTP1OBG"/>
</dbReference>
<evidence type="ECO:0000256" key="4">
    <source>
        <dbReference type="ARBA" id="ARBA00022737"/>
    </source>
</evidence>
<comment type="similarity">
    <text evidence="1 8">Belongs to the TRAFAC class TrmE-Era-EngA-EngB-Septin-like GTPase superfamily. EngA (Der) GTPase family.</text>
</comment>
<feature type="binding site" evidence="8">
    <location>
        <begin position="220"/>
        <end position="227"/>
    </location>
    <ligand>
        <name>GTP</name>
        <dbReference type="ChEBI" id="CHEBI:37565"/>
        <label>2</label>
    </ligand>
</feature>
<evidence type="ECO:0000256" key="7">
    <source>
        <dbReference type="ARBA" id="ARBA00032345"/>
    </source>
</evidence>
<accession>A0ABY0ICZ8</accession>
<comment type="subunit">
    <text evidence="8">Associates with the 50S ribosomal subunit.</text>
</comment>
<dbReference type="SUPFAM" id="SSF82653">
    <property type="entry name" value="Probable GTPase Der, C-terminal domain"/>
    <property type="match status" value="1"/>
</dbReference>
<dbReference type="Gene3D" id="3.30.300.20">
    <property type="match status" value="1"/>
</dbReference>
<dbReference type="Proteomes" id="UP000443582">
    <property type="component" value="Unassembled WGS sequence"/>
</dbReference>
<dbReference type="Pfam" id="PF01926">
    <property type="entry name" value="MMR_HSR1"/>
    <property type="match status" value="2"/>
</dbReference>
<feature type="domain" description="Tr-type G" evidence="9">
    <location>
        <begin position="370"/>
        <end position="494"/>
    </location>
</feature>
<dbReference type="Gene3D" id="3.40.50.300">
    <property type="entry name" value="P-loop containing nucleotide triphosphate hydrolases"/>
    <property type="match status" value="2"/>
</dbReference>
<dbReference type="InterPro" id="IPR000795">
    <property type="entry name" value="T_Tr_GTP-bd_dom"/>
</dbReference>
<evidence type="ECO:0000313" key="13">
    <source>
        <dbReference type="Proteomes" id="UP000443582"/>
    </source>
</evidence>
<dbReference type="InterPro" id="IPR016484">
    <property type="entry name" value="GTPase_Der"/>
</dbReference>
<dbReference type="PANTHER" id="PTHR43834:SF6">
    <property type="entry name" value="GTPASE DER"/>
    <property type="match status" value="1"/>
</dbReference>
<evidence type="ECO:0000256" key="6">
    <source>
        <dbReference type="ARBA" id="ARBA00023134"/>
    </source>
</evidence>
<dbReference type="CDD" id="cd01894">
    <property type="entry name" value="EngA1"/>
    <property type="match status" value="1"/>
</dbReference>
<dbReference type="PANTHER" id="PTHR43834">
    <property type="entry name" value="GTPASE DER"/>
    <property type="match status" value="1"/>
</dbReference>
<evidence type="ECO:0000256" key="2">
    <source>
        <dbReference type="ARBA" id="ARBA00020953"/>
    </source>
</evidence>
<protein>
    <recommendedName>
        <fullName evidence="2 8">GTPase Der</fullName>
    </recommendedName>
    <alternativeName>
        <fullName evidence="7 8">GTP-binding protein EngA</fullName>
    </alternativeName>
</protein>
<proteinExistence type="inferred from homology"/>